<gene>
    <name evidence="2" type="ORF">g.4578</name>
</gene>
<sequence length="101" mass="11478">GIKAEKMIIYNNSALNVFLYNLPEDLIRVVRFKGAATLETALGIVTEETNFQYQYNSKYKSKNKSKQPNKQTQNGMPPATFGFKIPNLNHVPMQNKVNTLI</sequence>
<evidence type="ECO:0000313" key="2">
    <source>
        <dbReference type="EMBL" id="JAT86159.1"/>
    </source>
</evidence>
<feature type="region of interest" description="Disordered" evidence="1">
    <location>
        <begin position="59"/>
        <end position="84"/>
    </location>
</feature>
<dbReference type="AlphaFoldDB" id="A0A1E1WGQ3"/>
<name>A0A1E1WGQ3_PECGO</name>
<organism evidence="2">
    <name type="scientific">Pectinophora gossypiella</name>
    <name type="common">Cotton pink bollworm</name>
    <name type="synonym">Depressaria gossypiella</name>
    <dbReference type="NCBI Taxonomy" id="13191"/>
    <lineage>
        <taxon>Eukaryota</taxon>
        <taxon>Metazoa</taxon>
        <taxon>Ecdysozoa</taxon>
        <taxon>Arthropoda</taxon>
        <taxon>Hexapoda</taxon>
        <taxon>Insecta</taxon>
        <taxon>Pterygota</taxon>
        <taxon>Neoptera</taxon>
        <taxon>Endopterygota</taxon>
        <taxon>Lepidoptera</taxon>
        <taxon>Glossata</taxon>
        <taxon>Ditrysia</taxon>
        <taxon>Gelechioidea</taxon>
        <taxon>Gelechiidae</taxon>
        <taxon>Apatetrinae</taxon>
        <taxon>Pectinophora</taxon>
    </lineage>
</organism>
<proteinExistence type="predicted"/>
<dbReference type="EMBL" id="GDQN01004895">
    <property type="protein sequence ID" value="JAT86159.1"/>
    <property type="molecule type" value="Transcribed_RNA"/>
</dbReference>
<reference evidence="2" key="1">
    <citation type="submission" date="2015-09" db="EMBL/GenBank/DDBJ databases">
        <title>De novo assembly of Pectinophora gossypiella (Pink Bollworm) gut transcriptome.</title>
        <authorList>
            <person name="Tassone E.E."/>
        </authorList>
    </citation>
    <scope>NUCLEOTIDE SEQUENCE</scope>
</reference>
<accession>A0A1E1WGQ3</accession>
<protein>
    <submittedName>
        <fullName evidence="2">Uncharacterized protein</fullName>
    </submittedName>
</protein>
<evidence type="ECO:0000256" key="1">
    <source>
        <dbReference type="SAM" id="MobiDB-lite"/>
    </source>
</evidence>
<feature type="non-terminal residue" evidence="2">
    <location>
        <position position="1"/>
    </location>
</feature>
<feature type="non-terminal residue" evidence="2">
    <location>
        <position position="101"/>
    </location>
</feature>